<accession>A0A1S2QHV0</accession>
<keyword evidence="2" id="KW-0472">Membrane</keyword>
<feature type="region of interest" description="Disordered" evidence="1">
    <location>
        <begin position="210"/>
        <end position="232"/>
    </location>
</feature>
<evidence type="ECO:0000313" key="3">
    <source>
        <dbReference type="EMBL" id="OIK05654.1"/>
    </source>
</evidence>
<name>A0A1S2QHV0_9ACTN</name>
<feature type="transmembrane region" description="Helical" evidence="2">
    <location>
        <begin position="55"/>
        <end position="72"/>
    </location>
</feature>
<comment type="caution">
    <text evidence="3">The sequence shown here is derived from an EMBL/GenBank/DDBJ whole genome shotgun (WGS) entry which is preliminary data.</text>
</comment>
<evidence type="ECO:0000256" key="1">
    <source>
        <dbReference type="SAM" id="MobiDB-lite"/>
    </source>
</evidence>
<keyword evidence="2" id="KW-0812">Transmembrane</keyword>
<evidence type="ECO:0000256" key="2">
    <source>
        <dbReference type="SAM" id="Phobius"/>
    </source>
</evidence>
<dbReference type="Proteomes" id="UP000179642">
    <property type="component" value="Unassembled WGS sequence"/>
</dbReference>
<dbReference type="AlphaFoldDB" id="A0A1S2QHV0"/>
<feature type="transmembrane region" description="Helical" evidence="2">
    <location>
        <begin position="124"/>
        <end position="143"/>
    </location>
</feature>
<keyword evidence="2" id="KW-1133">Transmembrane helix</keyword>
<evidence type="ECO:0008006" key="5">
    <source>
        <dbReference type="Google" id="ProtNLM"/>
    </source>
</evidence>
<keyword evidence="4" id="KW-1185">Reference proteome</keyword>
<reference evidence="3 4" key="1">
    <citation type="submission" date="2016-10" db="EMBL/GenBank/DDBJ databases">
        <title>Genome sequence of Streptomyces sp. MUSC 1.</title>
        <authorList>
            <person name="Lee L.-H."/>
            <person name="Ser H.-L."/>
            <person name="Law J.W.-F."/>
        </authorList>
    </citation>
    <scope>NUCLEOTIDE SEQUENCE [LARGE SCALE GENOMIC DNA]</scope>
    <source>
        <strain evidence="3 4">MUSC 1</strain>
    </source>
</reference>
<feature type="compositionally biased region" description="Polar residues" evidence="1">
    <location>
        <begin position="215"/>
        <end position="232"/>
    </location>
</feature>
<gene>
    <name evidence="3" type="ORF">BIV23_11840</name>
</gene>
<proteinExistence type="predicted"/>
<organism evidence="3 4">
    <name type="scientific">Streptomyces monashensis</name>
    <dbReference type="NCBI Taxonomy" id="1678012"/>
    <lineage>
        <taxon>Bacteria</taxon>
        <taxon>Bacillati</taxon>
        <taxon>Actinomycetota</taxon>
        <taxon>Actinomycetes</taxon>
        <taxon>Kitasatosporales</taxon>
        <taxon>Streptomycetaceae</taxon>
        <taxon>Streptomyces</taxon>
    </lineage>
</organism>
<evidence type="ECO:0000313" key="4">
    <source>
        <dbReference type="Proteomes" id="UP000179642"/>
    </source>
</evidence>
<feature type="transmembrane region" description="Helical" evidence="2">
    <location>
        <begin position="92"/>
        <end position="112"/>
    </location>
</feature>
<dbReference type="EMBL" id="MLYO01000019">
    <property type="protein sequence ID" value="OIK05654.1"/>
    <property type="molecule type" value="Genomic_DNA"/>
</dbReference>
<sequence length="232" mass="23468">MRPSRALPGARVAAALVAPVWRTLPWRTLGAAAAVGLLVVGAGRAVGAGPVETLYGLRGAGLALALGVAFLLDDPARHTTAPVPVRRAVRTLLRAALVTPVAGLWWAAVLLLVPGTVRPPAGDLTLETGTALVLALAGAAVAVRYGDAPEPGRSVAAALLGTAVLAPLLLPGHWALFVPPNDPGWTAAHERWARLLTGAAALCAASLHERGPHGQSRSVTSPCGTSGPSRTS</sequence>
<protein>
    <recommendedName>
        <fullName evidence="5">ABC transporter</fullName>
    </recommendedName>
</protein>
<feature type="transmembrane region" description="Helical" evidence="2">
    <location>
        <begin position="155"/>
        <end position="176"/>
    </location>
</feature>